<dbReference type="Proteomes" id="UP000244677">
    <property type="component" value="Chromosome"/>
</dbReference>
<protein>
    <submittedName>
        <fullName evidence="1">Uncharacterized protein</fullName>
    </submittedName>
</protein>
<sequence>MACAALIFSCSSDDSTPDNVNPSGDMGVYLPLKSGNYWNYDNTSPDDLPTGSDSLYVKKDTVIATKTYTVLEVDGIPNGLFTGAISGSSIRKENNLLVLTGSTNALNLGEIPLEIAMNDFILLNAAATPNQVLGSVSGTFSQEVEGIPLTFDYTLTSTAGANFASHVSGTTTYQDVKSSTITLNLKISLVTSGITITVMAPQNVLTSTYYFAKNIGIIESSTIVAYTLQSFPGMTLPIPSSGSQSQLQVLRNYTVNE</sequence>
<dbReference type="KEGG" id="fki:FK004_14865"/>
<accession>A0A2S1LRM5</accession>
<evidence type="ECO:0000313" key="1">
    <source>
        <dbReference type="EMBL" id="AWG26417.1"/>
    </source>
</evidence>
<dbReference type="EMBL" id="CP020919">
    <property type="protein sequence ID" value="AWG26417.1"/>
    <property type="molecule type" value="Genomic_DNA"/>
</dbReference>
<evidence type="ECO:0000313" key="2">
    <source>
        <dbReference type="Proteomes" id="UP000244677"/>
    </source>
</evidence>
<dbReference type="AlphaFoldDB" id="A0A2S1LRM5"/>
<keyword evidence="2" id="KW-1185">Reference proteome</keyword>
<gene>
    <name evidence="1" type="ORF">FK004_14865</name>
</gene>
<proteinExistence type="predicted"/>
<organism evidence="1 2">
    <name type="scientific">Flavobacterium kingsejongi</name>
    <dbReference type="NCBI Taxonomy" id="1678728"/>
    <lineage>
        <taxon>Bacteria</taxon>
        <taxon>Pseudomonadati</taxon>
        <taxon>Bacteroidota</taxon>
        <taxon>Flavobacteriia</taxon>
        <taxon>Flavobacteriales</taxon>
        <taxon>Flavobacteriaceae</taxon>
        <taxon>Flavobacterium</taxon>
    </lineage>
</organism>
<reference evidence="1 2" key="1">
    <citation type="submission" date="2017-04" db="EMBL/GenBank/DDBJ databases">
        <title>Complete genome sequence of Flavobacterium kingsejong AJ004.</title>
        <authorList>
            <person name="Lee P.C."/>
        </authorList>
    </citation>
    <scope>NUCLEOTIDE SEQUENCE [LARGE SCALE GENOMIC DNA]</scope>
    <source>
        <strain evidence="1 2">AJ004</strain>
    </source>
</reference>
<name>A0A2S1LRM5_9FLAO</name>